<evidence type="ECO:0000256" key="8">
    <source>
        <dbReference type="ARBA" id="ARBA00023136"/>
    </source>
</evidence>
<feature type="domain" description="Peptidase A1" evidence="16">
    <location>
        <begin position="64"/>
        <end position="415"/>
    </location>
</feature>
<keyword evidence="3 14" id="KW-0812">Transmembrane</keyword>
<dbReference type="SUPFAM" id="SSF50630">
    <property type="entry name" value="Acid proteases"/>
    <property type="match status" value="1"/>
</dbReference>
<feature type="chain" id="PRO_5008901547" description="Peptidase A1 domain-containing protein" evidence="15">
    <location>
        <begin position="21"/>
        <end position="609"/>
    </location>
</feature>
<dbReference type="GO" id="GO:0012505">
    <property type="term" value="C:endomembrane system"/>
    <property type="evidence" value="ECO:0007669"/>
    <property type="project" value="UniProtKB-SubCell"/>
</dbReference>
<evidence type="ECO:0000256" key="1">
    <source>
        <dbReference type="ARBA" id="ARBA00007447"/>
    </source>
</evidence>
<keyword evidence="2 12" id="KW-0645">Protease</keyword>
<dbReference type="Pfam" id="PF14541">
    <property type="entry name" value="TAXi_C"/>
    <property type="match status" value="1"/>
</dbReference>
<organism evidence="17">
    <name type="scientific">Auxenochlorella protothecoides</name>
    <name type="common">Green microalga</name>
    <name type="synonym">Chlorella protothecoides</name>
    <dbReference type="NCBI Taxonomy" id="3075"/>
    <lineage>
        <taxon>Eukaryota</taxon>
        <taxon>Viridiplantae</taxon>
        <taxon>Chlorophyta</taxon>
        <taxon>core chlorophytes</taxon>
        <taxon>Trebouxiophyceae</taxon>
        <taxon>Chlorellales</taxon>
        <taxon>Chlorellaceae</taxon>
        <taxon>Auxenochlorella</taxon>
    </lineage>
</organism>
<reference evidence="17" key="1">
    <citation type="submission" date="2015-08" db="EMBL/GenBank/DDBJ databases">
        <authorList>
            <person name="Babu N.S."/>
            <person name="Beckwith C.J."/>
            <person name="Beseler K.G."/>
            <person name="Brison A."/>
            <person name="Carone J.V."/>
            <person name="Caskin T.P."/>
            <person name="Diamond M."/>
            <person name="Durham M.E."/>
            <person name="Foxe J.M."/>
            <person name="Go M."/>
            <person name="Henderson B.A."/>
            <person name="Jones I.B."/>
            <person name="McGettigan J.A."/>
            <person name="Micheletti S.J."/>
            <person name="Nasrallah M.E."/>
            <person name="Ortiz D."/>
            <person name="Piller C.R."/>
            <person name="Privatt S.R."/>
            <person name="Schneider S.L."/>
            <person name="Sharp S."/>
            <person name="Smith T.C."/>
            <person name="Stanton J.D."/>
            <person name="Ullery H.E."/>
            <person name="Wilson R.J."/>
            <person name="Serrano M.G."/>
            <person name="Buck G."/>
            <person name="Lee V."/>
            <person name="Wang Y."/>
            <person name="Carvalho R."/>
            <person name="Voegtly L."/>
            <person name="Shi R."/>
            <person name="Duckworth R."/>
            <person name="Johnson A."/>
            <person name="Loviza R."/>
            <person name="Walstead R."/>
            <person name="Shah Z."/>
            <person name="Kiflezghi M."/>
            <person name="Wade K."/>
            <person name="Ball S.L."/>
            <person name="Bradley K.W."/>
            <person name="Asai D.J."/>
            <person name="Bowman C.A."/>
            <person name="Russell D.A."/>
            <person name="Pope W.H."/>
            <person name="Jacobs-Sera D."/>
            <person name="Hendrix R.W."/>
            <person name="Hatfull G.F."/>
        </authorList>
    </citation>
    <scope>NUCLEOTIDE SEQUENCE</scope>
</reference>
<dbReference type="InterPro" id="IPR001969">
    <property type="entry name" value="Aspartic_peptidase_AS"/>
</dbReference>
<evidence type="ECO:0000256" key="6">
    <source>
        <dbReference type="ARBA" id="ARBA00022801"/>
    </source>
</evidence>
<evidence type="ECO:0000256" key="14">
    <source>
        <dbReference type="SAM" id="Phobius"/>
    </source>
</evidence>
<evidence type="ECO:0000256" key="9">
    <source>
        <dbReference type="ARBA" id="ARBA00023180"/>
    </source>
</evidence>
<dbReference type="InterPro" id="IPR032799">
    <property type="entry name" value="TAXi_C"/>
</dbReference>
<keyword evidence="5 12" id="KW-0064">Aspartyl protease</keyword>
<evidence type="ECO:0000256" key="13">
    <source>
        <dbReference type="SAM" id="MobiDB-lite"/>
    </source>
</evidence>
<dbReference type="InterPro" id="IPR033121">
    <property type="entry name" value="PEPTIDASE_A1"/>
</dbReference>
<dbReference type="PRINTS" id="PR00792">
    <property type="entry name" value="PEPSIN"/>
</dbReference>
<keyword evidence="6 12" id="KW-0378">Hydrolase</keyword>
<feature type="region of interest" description="Disordered" evidence="13">
    <location>
        <begin position="453"/>
        <end position="480"/>
    </location>
</feature>
<proteinExistence type="inferred from homology"/>
<evidence type="ECO:0000256" key="4">
    <source>
        <dbReference type="ARBA" id="ARBA00022729"/>
    </source>
</evidence>
<keyword evidence="9" id="KW-0325">Glycoprotein</keyword>
<feature type="active site" evidence="11">
    <location>
        <position position="288"/>
    </location>
</feature>
<dbReference type="PANTHER" id="PTHR13683:SF375">
    <property type="entry name" value="PEPTIDASE A1 DOMAIN-CONTAINING PROTEIN"/>
    <property type="match status" value="1"/>
</dbReference>
<dbReference type="InterPro" id="IPR021109">
    <property type="entry name" value="Peptidase_aspartic_dom_sf"/>
</dbReference>
<dbReference type="GO" id="GO:0006508">
    <property type="term" value="P:proteolysis"/>
    <property type="evidence" value="ECO:0007669"/>
    <property type="project" value="UniProtKB-KW"/>
</dbReference>
<evidence type="ECO:0000256" key="5">
    <source>
        <dbReference type="ARBA" id="ARBA00022750"/>
    </source>
</evidence>
<dbReference type="Pfam" id="PF14543">
    <property type="entry name" value="TAXi_N"/>
    <property type="match status" value="1"/>
</dbReference>
<protein>
    <recommendedName>
        <fullName evidence="16">Peptidase A1 domain-containing protein</fullName>
    </recommendedName>
</protein>
<dbReference type="GO" id="GO:0004190">
    <property type="term" value="F:aspartic-type endopeptidase activity"/>
    <property type="evidence" value="ECO:0007669"/>
    <property type="project" value="UniProtKB-KW"/>
</dbReference>
<keyword evidence="4 15" id="KW-0732">Signal</keyword>
<dbReference type="PROSITE" id="PS00141">
    <property type="entry name" value="ASP_PROTEASE"/>
    <property type="match status" value="1"/>
</dbReference>
<evidence type="ECO:0000256" key="12">
    <source>
        <dbReference type="RuleBase" id="RU000454"/>
    </source>
</evidence>
<evidence type="ECO:0000256" key="11">
    <source>
        <dbReference type="PIRSR" id="PIRSR601461-1"/>
    </source>
</evidence>
<dbReference type="InterPro" id="IPR001461">
    <property type="entry name" value="Aspartic_peptidase_A1"/>
</dbReference>
<sequence length="609" mass="64299">MRGPFFVLLFISLCACTCLGSEPRQLRLKVTSRDIDWGPHAHRRLLLRNSSIPLHGAVKEFGYFFANVYLGSPARKFSVIVDTGSTMTYIPCAECGSSCGPNHWGGSFDPRTSNTSERIGCNSPKCICGSPQCGCTANTCTYTRSYAEHSSSSGLLVQDVMHLHDGSPPVPITFGCETRETGEIYWQTADGLLGMGRSPASVLNQLVAADQVANTFSLCLGSVRGDGALILGDAGIPAGVDMQYTSLITSSSHPYYYNVELEGVGVGGRMLSVDQAEYSSRGYGTVLDSGTTFSYFPRRVYKAFIQAVTEASLGAGLEKTTGPDSSVSDICFEGAPEFADAVGLSAVFPSLELEFAGGVRLTLHPLNYLFVHTFGTGKYCVGIFDNGNSGTLLGGIVFRNVLVHYDVSSDRVGFGLTECAALGSDIRPPCSIFDPKNLEAAATSGDCALTDSGNAKSTGPLDDGSISGTEEVRAADSPTVGADDAVSWRSTAAALLPSLTLALFGLGLMAVIGVVGAVVLLRRRAEGVWGEDDTSGRSADTSGWRWTQGWQPRRWFGARDASGEALPLHGTSKQRSSHNAPTLPVILEAASSGELPRAVPLAVLGPSQD</sequence>
<feature type="transmembrane region" description="Helical" evidence="14">
    <location>
        <begin position="499"/>
        <end position="521"/>
    </location>
</feature>
<dbReference type="PANTHER" id="PTHR13683">
    <property type="entry name" value="ASPARTYL PROTEASES"/>
    <property type="match status" value="1"/>
</dbReference>
<feature type="signal peptide" evidence="15">
    <location>
        <begin position="1"/>
        <end position="20"/>
    </location>
</feature>
<accession>A0A1D2AG29</accession>
<feature type="active site" evidence="11">
    <location>
        <position position="82"/>
    </location>
</feature>
<evidence type="ECO:0000256" key="7">
    <source>
        <dbReference type="ARBA" id="ARBA00022989"/>
    </source>
</evidence>
<gene>
    <name evidence="17" type="ORF">g.20191</name>
</gene>
<evidence type="ECO:0000256" key="15">
    <source>
        <dbReference type="SAM" id="SignalP"/>
    </source>
</evidence>
<dbReference type="EMBL" id="GDKF01000591">
    <property type="protein sequence ID" value="JAT78031.1"/>
    <property type="molecule type" value="Transcribed_RNA"/>
</dbReference>
<evidence type="ECO:0000259" key="16">
    <source>
        <dbReference type="PROSITE" id="PS51767"/>
    </source>
</evidence>
<comment type="subcellular location">
    <subcellularLocation>
        <location evidence="10">Endomembrane system</location>
        <topology evidence="10">Single-pass type I membrane protein</topology>
    </subcellularLocation>
</comment>
<dbReference type="PROSITE" id="PS51257">
    <property type="entry name" value="PROKAR_LIPOPROTEIN"/>
    <property type="match status" value="1"/>
</dbReference>
<dbReference type="AlphaFoldDB" id="A0A1D2AG29"/>
<evidence type="ECO:0000256" key="3">
    <source>
        <dbReference type="ARBA" id="ARBA00022692"/>
    </source>
</evidence>
<comment type="similarity">
    <text evidence="1 12">Belongs to the peptidase A1 family.</text>
</comment>
<dbReference type="CDD" id="cd05476">
    <property type="entry name" value="pepsin_A_like_plant"/>
    <property type="match status" value="1"/>
</dbReference>
<name>A0A1D2AG29_AUXPR</name>
<evidence type="ECO:0000256" key="10">
    <source>
        <dbReference type="ARBA" id="ARBA00046288"/>
    </source>
</evidence>
<evidence type="ECO:0000313" key="17">
    <source>
        <dbReference type="EMBL" id="JAT78031.1"/>
    </source>
</evidence>
<dbReference type="InterPro" id="IPR034161">
    <property type="entry name" value="Pepsin-like_plant"/>
</dbReference>
<dbReference type="Gene3D" id="2.40.70.10">
    <property type="entry name" value="Acid Proteases"/>
    <property type="match status" value="2"/>
</dbReference>
<keyword evidence="8 14" id="KW-0472">Membrane</keyword>
<keyword evidence="7 14" id="KW-1133">Transmembrane helix</keyword>
<evidence type="ECO:0000256" key="2">
    <source>
        <dbReference type="ARBA" id="ARBA00022670"/>
    </source>
</evidence>
<dbReference type="PROSITE" id="PS51767">
    <property type="entry name" value="PEPTIDASE_A1"/>
    <property type="match status" value="1"/>
</dbReference>
<dbReference type="InterPro" id="IPR032861">
    <property type="entry name" value="TAXi_N"/>
</dbReference>